<evidence type="ECO:0000313" key="3">
    <source>
        <dbReference type="Proteomes" id="UP000199679"/>
    </source>
</evidence>
<dbReference type="Proteomes" id="UP000199679">
    <property type="component" value="Chromosome I"/>
</dbReference>
<dbReference type="InterPro" id="IPR032577">
    <property type="entry name" value="DUF4920"/>
</dbReference>
<evidence type="ECO:0000313" key="2">
    <source>
        <dbReference type="EMBL" id="SDR93244.1"/>
    </source>
</evidence>
<evidence type="ECO:0000256" key="1">
    <source>
        <dbReference type="SAM" id="SignalP"/>
    </source>
</evidence>
<keyword evidence="1" id="KW-0732">Signal</keyword>
<gene>
    <name evidence="2" type="ORF">SAMN05216490_0225</name>
</gene>
<name>A0A1H1N2N7_MUCMA</name>
<proteinExistence type="predicted"/>
<protein>
    <recommendedName>
        <fullName evidence="4">DUF4920 domain-containing protein</fullName>
    </recommendedName>
</protein>
<feature type="chain" id="PRO_5009255064" description="DUF4920 domain-containing protein" evidence="1">
    <location>
        <begin position="19"/>
        <end position="154"/>
    </location>
</feature>
<reference evidence="2 3" key="1">
    <citation type="submission" date="2016-10" db="EMBL/GenBank/DDBJ databases">
        <authorList>
            <person name="de Groot N.N."/>
        </authorList>
    </citation>
    <scope>NUCLEOTIDE SEQUENCE [LARGE SCALE GENOMIC DNA]</scope>
    <source>
        <strain evidence="2 3">MP1X4</strain>
    </source>
</reference>
<dbReference type="OrthoDB" id="794173at2"/>
<dbReference type="EMBL" id="LT629740">
    <property type="protein sequence ID" value="SDR93244.1"/>
    <property type="molecule type" value="Genomic_DNA"/>
</dbReference>
<dbReference type="STRING" id="652787.SAMN05216490_0225"/>
<dbReference type="AlphaFoldDB" id="A0A1H1N2N7"/>
<keyword evidence="3" id="KW-1185">Reference proteome</keyword>
<accession>A0A1H1N2N7</accession>
<organism evidence="2 3">
    <name type="scientific">Mucilaginibacter mallensis</name>
    <dbReference type="NCBI Taxonomy" id="652787"/>
    <lineage>
        <taxon>Bacteria</taxon>
        <taxon>Pseudomonadati</taxon>
        <taxon>Bacteroidota</taxon>
        <taxon>Sphingobacteriia</taxon>
        <taxon>Sphingobacteriales</taxon>
        <taxon>Sphingobacteriaceae</taxon>
        <taxon>Mucilaginibacter</taxon>
    </lineage>
</organism>
<dbReference type="Pfam" id="PF16267">
    <property type="entry name" value="DUF4920"/>
    <property type="match status" value="1"/>
</dbReference>
<sequence>MKLLYLLVALFLSIGAGAQQHTPLPHGTVYGKKPSITSMMPATKLEAYMGNRTRISTTIEGKVIKVTKTKGGWFELDAGNGKIINAHFKDYAVTIPTDLKGRTVIIEGVAQKQFIADDGQHFAGDTVAGKKQHNVNANPKQSLTFEVSGLMVDK</sequence>
<feature type="signal peptide" evidence="1">
    <location>
        <begin position="1"/>
        <end position="18"/>
    </location>
</feature>
<evidence type="ECO:0008006" key="4">
    <source>
        <dbReference type="Google" id="ProtNLM"/>
    </source>
</evidence>
<dbReference type="RefSeq" id="WP_091367906.1">
    <property type="nucleotide sequence ID" value="NZ_LT629740.1"/>
</dbReference>